<name>T0ZDK3_9ZZZZ</name>
<organism evidence="2">
    <name type="scientific">mine drainage metagenome</name>
    <dbReference type="NCBI Taxonomy" id="410659"/>
    <lineage>
        <taxon>unclassified sequences</taxon>
        <taxon>metagenomes</taxon>
        <taxon>ecological metagenomes</taxon>
    </lineage>
</organism>
<evidence type="ECO:0000256" key="1">
    <source>
        <dbReference type="SAM" id="MobiDB-lite"/>
    </source>
</evidence>
<dbReference type="EMBL" id="AUZZ01011265">
    <property type="protein sequence ID" value="EQD26879.1"/>
    <property type="molecule type" value="Genomic_DNA"/>
</dbReference>
<feature type="region of interest" description="Disordered" evidence="1">
    <location>
        <begin position="71"/>
        <end position="97"/>
    </location>
</feature>
<gene>
    <name evidence="2" type="ORF">B2A_15471</name>
</gene>
<dbReference type="AlphaFoldDB" id="T0ZDK3"/>
<comment type="caution">
    <text evidence="2">The sequence shown here is derived from an EMBL/GenBank/DDBJ whole genome shotgun (WGS) entry which is preliminary data.</text>
</comment>
<reference evidence="2" key="2">
    <citation type="journal article" date="2014" name="ISME J.">
        <title>Microbial stratification in low pH oxic and suboxic macroscopic growths along an acid mine drainage.</title>
        <authorList>
            <person name="Mendez-Garcia C."/>
            <person name="Mesa V."/>
            <person name="Sprenger R.R."/>
            <person name="Richter M."/>
            <person name="Diez M.S."/>
            <person name="Solano J."/>
            <person name="Bargiela R."/>
            <person name="Golyshina O.V."/>
            <person name="Manteca A."/>
            <person name="Ramos J.L."/>
            <person name="Gallego J.R."/>
            <person name="Llorente I."/>
            <person name="Martins Dos Santos V.A."/>
            <person name="Jensen O.N."/>
            <person name="Pelaez A.I."/>
            <person name="Sanchez J."/>
            <person name="Ferrer M."/>
        </authorList>
    </citation>
    <scope>NUCLEOTIDE SEQUENCE</scope>
</reference>
<protein>
    <submittedName>
        <fullName evidence="2">Uncharacterized protein</fullName>
    </submittedName>
</protein>
<sequence length="97" mass="10807">MAALARLIRTLIERTFSGEGEAGELHGQLEAFRKVLIESLTTAVRGYVRSDDLLRPVRRALQCAGCGLHAPERSRRAAQDQPLPAPHVQRHRRTGSR</sequence>
<proteinExistence type="predicted"/>
<evidence type="ECO:0000313" key="2">
    <source>
        <dbReference type="EMBL" id="EQD26879.1"/>
    </source>
</evidence>
<accession>T0ZDK3</accession>
<feature type="compositionally biased region" description="Basic residues" evidence="1">
    <location>
        <begin position="88"/>
        <end position="97"/>
    </location>
</feature>
<reference evidence="2" key="1">
    <citation type="submission" date="2013-08" db="EMBL/GenBank/DDBJ databases">
        <authorList>
            <person name="Mendez C."/>
            <person name="Richter M."/>
            <person name="Ferrer M."/>
            <person name="Sanchez J."/>
        </authorList>
    </citation>
    <scope>NUCLEOTIDE SEQUENCE</scope>
</reference>